<protein>
    <submittedName>
        <fullName evidence="2">SDR family oxidoreductase</fullName>
    </submittedName>
</protein>
<dbReference type="InterPro" id="IPR036291">
    <property type="entry name" value="NAD(P)-bd_dom_sf"/>
</dbReference>
<reference evidence="2" key="1">
    <citation type="journal article" date="2020" name="mSystems">
        <title>Genome- and Community-Level Interaction Insights into Carbon Utilization and Element Cycling Functions of Hydrothermarchaeota in Hydrothermal Sediment.</title>
        <authorList>
            <person name="Zhou Z."/>
            <person name="Liu Y."/>
            <person name="Xu W."/>
            <person name="Pan J."/>
            <person name="Luo Z.H."/>
            <person name="Li M."/>
        </authorList>
    </citation>
    <scope>NUCLEOTIDE SEQUENCE [LARGE SCALE GENOMIC DNA]</scope>
    <source>
        <strain evidence="2">SpSt-876</strain>
    </source>
</reference>
<evidence type="ECO:0000313" key="2">
    <source>
        <dbReference type="EMBL" id="HHS52632.1"/>
    </source>
</evidence>
<dbReference type="EMBL" id="DTLI01000168">
    <property type="protein sequence ID" value="HHS52632.1"/>
    <property type="molecule type" value="Genomic_DNA"/>
</dbReference>
<evidence type="ECO:0000259" key="1">
    <source>
        <dbReference type="Pfam" id="PF01370"/>
    </source>
</evidence>
<dbReference type="InterPro" id="IPR001509">
    <property type="entry name" value="Epimerase_deHydtase"/>
</dbReference>
<dbReference type="InterPro" id="IPR050177">
    <property type="entry name" value="Lipid_A_modif_metabolic_enz"/>
</dbReference>
<comment type="caution">
    <text evidence="2">The sequence shown here is derived from an EMBL/GenBank/DDBJ whole genome shotgun (WGS) entry which is preliminary data.</text>
</comment>
<organism evidence="2">
    <name type="scientific">candidate division WOR-3 bacterium</name>
    <dbReference type="NCBI Taxonomy" id="2052148"/>
    <lineage>
        <taxon>Bacteria</taxon>
        <taxon>Bacteria division WOR-3</taxon>
    </lineage>
</organism>
<dbReference type="PANTHER" id="PTHR43245:SF23">
    <property type="entry name" value="NAD(P)-BINDING DOMAIN-CONTAINING PROTEIN"/>
    <property type="match status" value="1"/>
</dbReference>
<dbReference type="PANTHER" id="PTHR43245">
    <property type="entry name" value="BIFUNCTIONAL POLYMYXIN RESISTANCE PROTEIN ARNA"/>
    <property type="match status" value="1"/>
</dbReference>
<dbReference type="AlphaFoldDB" id="A0A7C6A9T0"/>
<sequence>MNNESPWTVTVNRESALGGENGQRATVLVTGGAGYVGSVLVQKLLKLGFRVRVLDNFLYRSPGSVTVDRSPCTDNGKRATDNGLTIIPGDFRELDKVLTGLNGVNACIHLGAIVGDSACALSPKLTIETNLIATRQIAQLAKALGVKRFIFASTCSVYGAGNGDFALSEDEPFTSLKPLSLYAETKIAAEKYLLTMRDKNFQPVILRFATIYGLSYRPRFDLVVNLLTAKAITERKITVFGGKQWRPFISVVDICSALIKALLAPEELVSGQIFNVGSNDQNYQIEEIAETIKELLPSTQIQKEDTISDARNYFVKFDKIKTLLGFTPSYQIKDGIKEIIRAFEDKKIQDYRAPQYNNYLALKLLEAVRGLPQAVIFDCLDGGKSEINQELKTVASIRQG</sequence>
<gene>
    <name evidence="2" type="ORF">ENW73_07195</name>
</gene>
<accession>A0A7C6A9T0</accession>
<name>A0A7C6A9T0_UNCW3</name>
<dbReference type="SUPFAM" id="SSF51735">
    <property type="entry name" value="NAD(P)-binding Rossmann-fold domains"/>
    <property type="match status" value="1"/>
</dbReference>
<dbReference type="Pfam" id="PF01370">
    <property type="entry name" value="Epimerase"/>
    <property type="match status" value="1"/>
</dbReference>
<dbReference type="CDD" id="cd08946">
    <property type="entry name" value="SDR_e"/>
    <property type="match status" value="1"/>
</dbReference>
<feature type="domain" description="NAD-dependent epimerase/dehydratase" evidence="1">
    <location>
        <begin position="27"/>
        <end position="277"/>
    </location>
</feature>
<proteinExistence type="predicted"/>
<dbReference type="Gene3D" id="3.40.50.720">
    <property type="entry name" value="NAD(P)-binding Rossmann-like Domain"/>
    <property type="match status" value="1"/>
</dbReference>